<dbReference type="PANTHER" id="PTHR47481">
    <property type="match status" value="1"/>
</dbReference>
<dbReference type="Proteomes" id="UP000069940">
    <property type="component" value="Unassembled WGS sequence"/>
</dbReference>
<evidence type="ECO:0000256" key="1">
    <source>
        <dbReference type="PROSITE-ProRule" id="PRU00047"/>
    </source>
</evidence>
<name>A0ABM1XSX9_AEDAL</name>
<proteinExistence type="predicted"/>
<organism evidence="4 5">
    <name type="scientific">Aedes albopictus</name>
    <name type="common">Asian tiger mosquito</name>
    <name type="synonym">Stegomyia albopicta</name>
    <dbReference type="NCBI Taxonomy" id="7160"/>
    <lineage>
        <taxon>Eukaryota</taxon>
        <taxon>Metazoa</taxon>
        <taxon>Ecdysozoa</taxon>
        <taxon>Arthropoda</taxon>
        <taxon>Hexapoda</taxon>
        <taxon>Insecta</taxon>
        <taxon>Pterygota</taxon>
        <taxon>Neoptera</taxon>
        <taxon>Endopterygota</taxon>
        <taxon>Diptera</taxon>
        <taxon>Nematocera</taxon>
        <taxon>Culicoidea</taxon>
        <taxon>Culicidae</taxon>
        <taxon>Culicinae</taxon>
        <taxon>Aedini</taxon>
        <taxon>Aedes</taxon>
        <taxon>Stegomyia</taxon>
    </lineage>
</organism>
<dbReference type="EnsemblMetazoa" id="AALFPA23_002549.R2434">
    <property type="protein sequence ID" value="AALFPA23_002549.P2434"/>
    <property type="gene ID" value="AALFPA23_002549"/>
</dbReference>
<keyword evidence="1" id="KW-0863">Zinc-finger</keyword>
<sequence length="310" mass="34070">MRALATICLSLESYNYNLVQDAADAAEAWKKLADVFQDSGLIRKIGLLRKLTSIRLVNCSSVEDYVNELMSTSHKLSTIGCKVDESWLVALLLMGLPEYYEPMIMGLEASGAKLTLDAVKAKIQQDGKMERGPETRSDDGALYTRGTERTTERSAYPGKSKRPEKKSKTEKACFNCGKQGHFAVKCPERVKSKPKGLCSIFGIEDDRNDAWYFDSGATCNMARENQGFTDEKILEHNVGTANNGSMKAVARGTVGLRSEDGLINVHDVLKIPDLAKNLHTQNRFAGSAKTRTAVCSVKLFADIPAKSDIC</sequence>
<feature type="compositionally biased region" description="Basic and acidic residues" evidence="2">
    <location>
        <begin position="125"/>
        <end position="139"/>
    </location>
</feature>
<evidence type="ECO:0000256" key="2">
    <source>
        <dbReference type="SAM" id="MobiDB-lite"/>
    </source>
</evidence>
<reference evidence="5" key="1">
    <citation type="journal article" date="2015" name="Proc. Natl. Acad. Sci. U.S.A.">
        <title>Genome sequence of the Asian Tiger mosquito, Aedes albopictus, reveals insights into its biology, genetics, and evolution.</title>
        <authorList>
            <person name="Chen X.G."/>
            <person name="Jiang X."/>
            <person name="Gu J."/>
            <person name="Xu M."/>
            <person name="Wu Y."/>
            <person name="Deng Y."/>
            <person name="Zhang C."/>
            <person name="Bonizzoni M."/>
            <person name="Dermauw W."/>
            <person name="Vontas J."/>
            <person name="Armbruster P."/>
            <person name="Huang X."/>
            <person name="Yang Y."/>
            <person name="Zhang H."/>
            <person name="He W."/>
            <person name="Peng H."/>
            <person name="Liu Y."/>
            <person name="Wu K."/>
            <person name="Chen J."/>
            <person name="Lirakis M."/>
            <person name="Topalis P."/>
            <person name="Van Leeuwen T."/>
            <person name="Hall A.B."/>
            <person name="Jiang X."/>
            <person name="Thorpe C."/>
            <person name="Mueller R.L."/>
            <person name="Sun C."/>
            <person name="Waterhouse R.M."/>
            <person name="Yan G."/>
            <person name="Tu Z.J."/>
            <person name="Fang X."/>
            <person name="James A.A."/>
        </authorList>
    </citation>
    <scope>NUCLEOTIDE SEQUENCE [LARGE SCALE GENOMIC DNA]</scope>
    <source>
        <strain evidence="5">Foshan</strain>
    </source>
</reference>
<dbReference type="InterPro" id="IPR036875">
    <property type="entry name" value="Znf_CCHC_sf"/>
</dbReference>
<feature type="domain" description="CCHC-type" evidence="3">
    <location>
        <begin position="173"/>
        <end position="188"/>
    </location>
</feature>
<dbReference type="PROSITE" id="PS50158">
    <property type="entry name" value="ZF_CCHC"/>
    <property type="match status" value="1"/>
</dbReference>
<dbReference type="PANTHER" id="PTHR47481:SF31">
    <property type="entry name" value="OS01G0873500 PROTEIN"/>
    <property type="match status" value="1"/>
</dbReference>
<dbReference type="InterPro" id="IPR054722">
    <property type="entry name" value="PolX-like_BBD"/>
</dbReference>
<dbReference type="RefSeq" id="XP_062709449.1">
    <property type="nucleotide sequence ID" value="XM_062853465.1"/>
</dbReference>
<dbReference type="InterPro" id="IPR001878">
    <property type="entry name" value="Znf_CCHC"/>
</dbReference>
<keyword evidence="1" id="KW-0862">Zinc</keyword>
<dbReference type="Pfam" id="PF00098">
    <property type="entry name" value="zf-CCHC"/>
    <property type="match status" value="1"/>
</dbReference>
<dbReference type="SUPFAM" id="SSF57756">
    <property type="entry name" value="Retrovirus zinc finger-like domains"/>
    <property type="match status" value="1"/>
</dbReference>
<keyword evidence="5" id="KW-1185">Reference proteome</keyword>
<evidence type="ECO:0000313" key="5">
    <source>
        <dbReference type="Proteomes" id="UP000069940"/>
    </source>
</evidence>
<dbReference type="Pfam" id="PF22936">
    <property type="entry name" value="Pol_BBD"/>
    <property type="match status" value="1"/>
</dbReference>
<keyword evidence="1" id="KW-0479">Metal-binding</keyword>
<evidence type="ECO:0000313" key="4">
    <source>
        <dbReference type="EnsemblMetazoa" id="AALFPA23_002549.P2434"/>
    </source>
</evidence>
<dbReference type="Gene3D" id="4.10.60.10">
    <property type="entry name" value="Zinc finger, CCHC-type"/>
    <property type="match status" value="1"/>
</dbReference>
<feature type="region of interest" description="Disordered" evidence="2">
    <location>
        <begin position="125"/>
        <end position="169"/>
    </location>
</feature>
<dbReference type="SMART" id="SM00343">
    <property type="entry name" value="ZnF_C2HC"/>
    <property type="match status" value="1"/>
</dbReference>
<dbReference type="Pfam" id="PF14223">
    <property type="entry name" value="Retrotran_gag_2"/>
    <property type="match status" value="1"/>
</dbReference>
<evidence type="ECO:0000259" key="3">
    <source>
        <dbReference type="PROSITE" id="PS50158"/>
    </source>
</evidence>
<dbReference type="GeneID" id="134288479"/>
<accession>A0ABM1XSX9</accession>
<reference evidence="4" key="2">
    <citation type="submission" date="2025-05" db="UniProtKB">
        <authorList>
            <consortium name="EnsemblMetazoa"/>
        </authorList>
    </citation>
    <scope>IDENTIFICATION</scope>
    <source>
        <strain evidence="4">Foshan</strain>
    </source>
</reference>
<protein>
    <recommendedName>
        <fullName evidence="3">CCHC-type domain-containing protein</fullName>
    </recommendedName>
</protein>